<accession>A0AAV5MS58</accession>
<evidence type="ECO:0000313" key="1">
    <source>
        <dbReference type="EMBL" id="GKV51237.1"/>
    </source>
</evidence>
<comment type="caution">
    <text evidence="1">The sequence shown here is derived from an EMBL/GenBank/DDBJ whole genome shotgun (WGS) entry which is preliminary data.</text>
</comment>
<name>A0AAV5MS58_9ROSI</name>
<sequence>MLLTGTEAEVQNCNRAIGIPLPDPCSISVSPSASPPSNRSSKALNLLAPLPSASHSPVLHQPHPFC</sequence>
<gene>
    <name evidence="1" type="ORF">SLEP1_g57904</name>
</gene>
<protein>
    <submittedName>
        <fullName evidence="1">Uncharacterized protein</fullName>
    </submittedName>
</protein>
<reference evidence="1 2" key="1">
    <citation type="journal article" date="2021" name="Commun. Biol.">
        <title>The genome of Shorea leprosula (Dipterocarpaceae) highlights the ecological relevance of drought in aseasonal tropical rainforests.</title>
        <authorList>
            <person name="Ng K.K.S."/>
            <person name="Kobayashi M.J."/>
            <person name="Fawcett J.A."/>
            <person name="Hatakeyama M."/>
            <person name="Paape T."/>
            <person name="Ng C.H."/>
            <person name="Ang C.C."/>
            <person name="Tnah L.H."/>
            <person name="Lee C.T."/>
            <person name="Nishiyama T."/>
            <person name="Sese J."/>
            <person name="O'Brien M.J."/>
            <person name="Copetti D."/>
            <person name="Mohd Noor M.I."/>
            <person name="Ong R.C."/>
            <person name="Putra M."/>
            <person name="Sireger I.Z."/>
            <person name="Indrioko S."/>
            <person name="Kosugi Y."/>
            <person name="Izuno A."/>
            <person name="Isagi Y."/>
            <person name="Lee S.L."/>
            <person name="Shimizu K.K."/>
        </authorList>
    </citation>
    <scope>NUCLEOTIDE SEQUENCE [LARGE SCALE GENOMIC DNA]</scope>
    <source>
        <strain evidence="1">214</strain>
    </source>
</reference>
<organism evidence="1 2">
    <name type="scientific">Rubroshorea leprosula</name>
    <dbReference type="NCBI Taxonomy" id="152421"/>
    <lineage>
        <taxon>Eukaryota</taxon>
        <taxon>Viridiplantae</taxon>
        <taxon>Streptophyta</taxon>
        <taxon>Embryophyta</taxon>
        <taxon>Tracheophyta</taxon>
        <taxon>Spermatophyta</taxon>
        <taxon>Magnoliopsida</taxon>
        <taxon>eudicotyledons</taxon>
        <taxon>Gunneridae</taxon>
        <taxon>Pentapetalae</taxon>
        <taxon>rosids</taxon>
        <taxon>malvids</taxon>
        <taxon>Malvales</taxon>
        <taxon>Dipterocarpaceae</taxon>
        <taxon>Rubroshorea</taxon>
    </lineage>
</organism>
<evidence type="ECO:0000313" key="2">
    <source>
        <dbReference type="Proteomes" id="UP001054252"/>
    </source>
</evidence>
<dbReference type="Proteomes" id="UP001054252">
    <property type="component" value="Unassembled WGS sequence"/>
</dbReference>
<keyword evidence="2" id="KW-1185">Reference proteome</keyword>
<proteinExistence type="predicted"/>
<dbReference type="AlphaFoldDB" id="A0AAV5MS58"/>
<dbReference type="EMBL" id="BPVZ01000460">
    <property type="protein sequence ID" value="GKV51237.1"/>
    <property type="molecule type" value="Genomic_DNA"/>
</dbReference>